<organism evidence="2 3">
    <name type="scientific">Aureobasidium pullulans</name>
    <name type="common">Black yeast</name>
    <name type="synonym">Pullularia pullulans</name>
    <dbReference type="NCBI Taxonomy" id="5580"/>
    <lineage>
        <taxon>Eukaryota</taxon>
        <taxon>Fungi</taxon>
        <taxon>Dikarya</taxon>
        <taxon>Ascomycota</taxon>
        <taxon>Pezizomycotina</taxon>
        <taxon>Dothideomycetes</taxon>
        <taxon>Dothideomycetidae</taxon>
        <taxon>Dothideales</taxon>
        <taxon>Saccotheciaceae</taxon>
        <taxon>Aureobasidium</taxon>
    </lineage>
</organism>
<gene>
    <name evidence="2" type="ORF">QM012_003778</name>
</gene>
<evidence type="ECO:0000256" key="1">
    <source>
        <dbReference type="SAM" id="MobiDB-lite"/>
    </source>
</evidence>
<proteinExistence type="predicted"/>
<name>A0ABR0T8V7_AURPU</name>
<feature type="compositionally biased region" description="Basic and acidic residues" evidence="1">
    <location>
        <begin position="250"/>
        <end position="266"/>
    </location>
</feature>
<feature type="region of interest" description="Disordered" evidence="1">
    <location>
        <begin position="250"/>
        <end position="269"/>
    </location>
</feature>
<dbReference type="Proteomes" id="UP001341245">
    <property type="component" value="Unassembled WGS sequence"/>
</dbReference>
<feature type="compositionally biased region" description="Acidic residues" evidence="1">
    <location>
        <begin position="305"/>
        <end position="323"/>
    </location>
</feature>
<sequence>MSSLPLWLVALVAMGIAQIVLHISKLINNFGMLTLRGRQRPDVAEAYSSSFFDDPPPSYAKACLSPSSHDASPYTEACQPPVLHSASPVQRLQSFIASRLAIDYNLETRPLSLDREQGYFLGLCKKYCMVLGMQFRSRKEVATAKEELIRDVFEPARTLGIPADVMEACLFFTRFFVHDDGSLRSFYVSVTTYPQAVALRMAIDYTVIIDAAVSGTDPSLGSTLKKKCLEEHQRLFPWYLDLETISHEYNEQQEQRSREPSAKESARITTARSNESIIGKVFRRIAAVSNRHIIVNKKPDALLGSDDESSSEDSYTEYSDSDLSDTSPSTADRPSIDLKYQKYSFWPTVTSLARQSWRPCSTLADPRYTQNLCVSRDDLWTWKYEPPSTSFRPRCVKVKPRGFACGLPDKVRIAGMQWSNPDGGSSKMKHIDDEDDCL</sequence>
<accession>A0ABR0T8V7</accession>
<protein>
    <submittedName>
        <fullName evidence="2">Uncharacterized protein</fullName>
    </submittedName>
</protein>
<evidence type="ECO:0000313" key="2">
    <source>
        <dbReference type="EMBL" id="KAK6000532.1"/>
    </source>
</evidence>
<comment type="caution">
    <text evidence="2">The sequence shown here is derived from an EMBL/GenBank/DDBJ whole genome shotgun (WGS) entry which is preliminary data.</text>
</comment>
<feature type="region of interest" description="Disordered" evidence="1">
    <location>
        <begin position="302"/>
        <end position="333"/>
    </location>
</feature>
<reference evidence="2 3" key="1">
    <citation type="submission" date="2023-11" db="EMBL/GenBank/DDBJ databases">
        <title>Draft genome sequence and annotation of the polyextremotolerant black yeast-like fungus Aureobasidium pullulans NRRL 62042.</title>
        <authorList>
            <person name="Dielentheis-Frenken M.R.E."/>
            <person name="Wibberg D."/>
            <person name="Blank L.M."/>
            <person name="Tiso T."/>
        </authorList>
    </citation>
    <scope>NUCLEOTIDE SEQUENCE [LARGE SCALE GENOMIC DNA]</scope>
    <source>
        <strain evidence="2 3">NRRL 62042</strain>
    </source>
</reference>
<feature type="region of interest" description="Disordered" evidence="1">
    <location>
        <begin position="417"/>
        <end position="438"/>
    </location>
</feature>
<keyword evidence="3" id="KW-1185">Reference proteome</keyword>
<evidence type="ECO:0000313" key="3">
    <source>
        <dbReference type="Proteomes" id="UP001341245"/>
    </source>
</evidence>
<dbReference type="EMBL" id="JASGXD010000017">
    <property type="protein sequence ID" value="KAK6000532.1"/>
    <property type="molecule type" value="Genomic_DNA"/>
</dbReference>